<reference evidence="2" key="1">
    <citation type="journal article" date="2014" name="Int. J. Syst. Evol. Microbiol.">
        <title>Complete genome sequence of Corynebacterium casei LMG S-19264T (=DSM 44701T), isolated from a smear-ripened cheese.</title>
        <authorList>
            <consortium name="US DOE Joint Genome Institute (JGI-PGF)"/>
            <person name="Walter F."/>
            <person name="Albersmeier A."/>
            <person name="Kalinowski J."/>
            <person name="Ruckert C."/>
        </authorList>
    </citation>
    <scope>NUCLEOTIDE SEQUENCE</scope>
    <source>
        <strain evidence="2">CGMCC 1.15425</strain>
    </source>
</reference>
<evidence type="ECO:0000256" key="1">
    <source>
        <dbReference type="SAM" id="Phobius"/>
    </source>
</evidence>
<dbReference type="RefSeq" id="WP_068811486.1">
    <property type="nucleotide sequence ID" value="NZ_BMIY01000002.1"/>
</dbReference>
<gene>
    <name evidence="2" type="ORF">GCM10011403_05670</name>
</gene>
<evidence type="ECO:0000313" key="2">
    <source>
        <dbReference type="EMBL" id="GGG51359.1"/>
    </source>
</evidence>
<keyword evidence="1" id="KW-0472">Membrane</keyword>
<proteinExistence type="predicted"/>
<evidence type="ECO:0000313" key="3">
    <source>
        <dbReference type="Proteomes" id="UP000627715"/>
    </source>
</evidence>
<feature type="transmembrane region" description="Helical" evidence="1">
    <location>
        <begin position="20"/>
        <end position="43"/>
    </location>
</feature>
<dbReference type="AlphaFoldDB" id="A0A917GM55"/>
<feature type="transmembrane region" description="Helical" evidence="1">
    <location>
        <begin position="218"/>
        <end position="236"/>
    </location>
</feature>
<dbReference type="OrthoDB" id="234496at2"/>
<name>A0A917GM55_9GAMM</name>
<feature type="transmembrane region" description="Helical" evidence="1">
    <location>
        <begin position="97"/>
        <end position="119"/>
    </location>
</feature>
<feature type="transmembrane region" description="Helical" evidence="1">
    <location>
        <begin position="321"/>
        <end position="342"/>
    </location>
</feature>
<accession>A0A917GM55</accession>
<feature type="transmembrane region" description="Helical" evidence="1">
    <location>
        <begin position="296"/>
        <end position="315"/>
    </location>
</feature>
<dbReference type="EMBL" id="BMIY01000002">
    <property type="protein sequence ID" value="GGG51359.1"/>
    <property type="molecule type" value="Genomic_DNA"/>
</dbReference>
<keyword evidence="1" id="KW-0812">Transmembrane</keyword>
<organism evidence="2 3">
    <name type="scientific">Pseudohongiella nitratireducens</name>
    <dbReference type="NCBI Taxonomy" id="1768907"/>
    <lineage>
        <taxon>Bacteria</taxon>
        <taxon>Pseudomonadati</taxon>
        <taxon>Pseudomonadota</taxon>
        <taxon>Gammaproteobacteria</taxon>
        <taxon>Pseudomonadales</taxon>
        <taxon>Pseudohongiellaceae</taxon>
        <taxon>Pseudohongiella</taxon>
    </lineage>
</organism>
<sequence>MQTPASMQQLSQRLQSTPSWLLFLICSGILYLSLFPLLSWGIFTEDDSHIMRVALDYGPILPWFDAARYQELSVANFTPLPLSLYYLLSQLFPMRPLFFVLFMLGMLTIVSTLTALLVQRLSASKLSGLASIVLLFSCQTTLTLASRFYTMHYLVGAVFALLAVLLCYRQALTPLRIGGLMLLALLAMASKEVYVMLLPLLVYLAWHQYRAGRETLQLLGGLLVTFLIYWLWRSVMLGGSPALGQENSYFAGFWNIPLAAWASFLIWYVQTHYLLLLTALIVLILNPRTVLPRLPLALMFALPGLAVTHGIVDHTMHADRIFFAMNTGLVIVIAASLGPVLARIAERRQLGVASVVLLAVSVAGQASFAASYRQVVTERADYRITRYILDRAPALAQTTVLLPMNYIQGDLMRVASKLERPWPQLTQNCELALAREPENMIAFDDQGALLERAVLTERCSNNGPVPQIDQEPQFSEGILSWSMNPPPGFTAGVLFIDRAFAVPLPQFASQLVRPAPGERYQVFATNWQQWWFGEPAVIAGESSQEIE</sequence>
<feature type="transmembrane region" description="Helical" evidence="1">
    <location>
        <begin position="151"/>
        <end position="168"/>
    </location>
</feature>
<protein>
    <submittedName>
        <fullName evidence="2">Uncharacterized protein</fullName>
    </submittedName>
</protein>
<feature type="transmembrane region" description="Helical" evidence="1">
    <location>
        <begin position="349"/>
        <end position="370"/>
    </location>
</feature>
<feature type="transmembrane region" description="Helical" evidence="1">
    <location>
        <begin position="180"/>
        <end position="206"/>
    </location>
</feature>
<comment type="caution">
    <text evidence="2">The sequence shown here is derived from an EMBL/GenBank/DDBJ whole genome shotgun (WGS) entry which is preliminary data.</text>
</comment>
<dbReference type="Proteomes" id="UP000627715">
    <property type="component" value="Unassembled WGS sequence"/>
</dbReference>
<keyword evidence="1" id="KW-1133">Transmembrane helix</keyword>
<keyword evidence="3" id="KW-1185">Reference proteome</keyword>
<reference evidence="2" key="2">
    <citation type="submission" date="2020-09" db="EMBL/GenBank/DDBJ databases">
        <authorList>
            <person name="Sun Q."/>
            <person name="Zhou Y."/>
        </authorList>
    </citation>
    <scope>NUCLEOTIDE SEQUENCE</scope>
    <source>
        <strain evidence="2">CGMCC 1.15425</strain>
    </source>
</reference>